<dbReference type="EMBL" id="CAXIEN010000041">
    <property type="protein sequence ID" value="CAL1269480.1"/>
    <property type="molecule type" value="Genomic_DNA"/>
</dbReference>
<accession>A0AAV1ZGU1</accession>
<dbReference type="AlphaFoldDB" id="A0AAV1ZGU1"/>
<gene>
    <name evidence="1" type="ORF">LARSCL_LOCUS4756</name>
</gene>
<comment type="caution">
    <text evidence="1">The sequence shown here is derived from an EMBL/GenBank/DDBJ whole genome shotgun (WGS) entry which is preliminary data.</text>
</comment>
<keyword evidence="2" id="KW-1185">Reference proteome</keyword>
<sequence length="44" mass="5354">MISENLFGNEFYVNYRTVTLWRIKYFFQNGMHVLSGSNFRDNFP</sequence>
<dbReference type="Proteomes" id="UP001497382">
    <property type="component" value="Unassembled WGS sequence"/>
</dbReference>
<evidence type="ECO:0000313" key="2">
    <source>
        <dbReference type="Proteomes" id="UP001497382"/>
    </source>
</evidence>
<evidence type="ECO:0000313" key="1">
    <source>
        <dbReference type="EMBL" id="CAL1269480.1"/>
    </source>
</evidence>
<name>A0AAV1ZGU1_9ARAC</name>
<organism evidence="1 2">
    <name type="scientific">Larinioides sclopetarius</name>
    <dbReference type="NCBI Taxonomy" id="280406"/>
    <lineage>
        <taxon>Eukaryota</taxon>
        <taxon>Metazoa</taxon>
        <taxon>Ecdysozoa</taxon>
        <taxon>Arthropoda</taxon>
        <taxon>Chelicerata</taxon>
        <taxon>Arachnida</taxon>
        <taxon>Araneae</taxon>
        <taxon>Araneomorphae</taxon>
        <taxon>Entelegynae</taxon>
        <taxon>Araneoidea</taxon>
        <taxon>Araneidae</taxon>
        <taxon>Larinioides</taxon>
    </lineage>
</organism>
<reference evidence="1 2" key="1">
    <citation type="submission" date="2024-04" db="EMBL/GenBank/DDBJ databases">
        <authorList>
            <person name="Rising A."/>
            <person name="Reimegard J."/>
            <person name="Sonavane S."/>
            <person name="Akerstrom W."/>
            <person name="Nylinder S."/>
            <person name="Hedman E."/>
            <person name="Kallberg Y."/>
        </authorList>
    </citation>
    <scope>NUCLEOTIDE SEQUENCE [LARGE SCALE GENOMIC DNA]</scope>
</reference>
<proteinExistence type="predicted"/>
<protein>
    <submittedName>
        <fullName evidence="1">Uncharacterized protein</fullName>
    </submittedName>
</protein>